<dbReference type="EMBL" id="CBTN010000057">
    <property type="protein sequence ID" value="CDH58487.1"/>
    <property type="molecule type" value="Genomic_DNA"/>
</dbReference>
<keyword evidence="8" id="KW-1185">Reference proteome</keyword>
<sequence length="189" mass="20249">MSRESPLESLPILQLTATTVVALLTGFFIGQKFSNRKDADAMPTQKAQAEETDSDSDLDEAPVGKVDVKKYGDNFKMVLVVRTDLGMTKGKVAAQCGHATLACYKSAMKSNPEVLRIWERTGQAKVALKCDSEDKMLDLQAIALSLNLTAQSICDAGRTQIAAGSRTVLGIGPGPVELVDQVTGHLKLL</sequence>
<dbReference type="FunFam" id="3.40.1490.10:FF:000001">
    <property type="entry name" value="Peptidyl-tRNA hydrolase 2"/>
    <property type="match status" value="1"/>
</dbReference>
<dbReference type="OrthoDB" id="1733656at2759"/>
<keyword evidence="6" id="KW-1133">Transmembrane helix</keyword>
<evidence type="ECO:0000313" key="7">
    <source>
        <dbReference type="EMBL" id="CDH58487.1"/>
    </source>
</evidence>
<keyword evidence="6" id="KW-0472">Membrane</keyword>
<feature type="transmembrane region" description="Helical" evidence="6">
    <location>
        <begin position="12"/>
        <end position="30"/>
    </location>
</feature>
<dbReference type="GO" id="GO:0004045">
    <property type="term" value="F:peptidyl-tRNA hydrolase activity"/>
    <property type="evidence" value="ECO:0007669"/>
    <property type="project" value="UniProtKB-EC"/>
</dbReference>
<dbReference type="GO" id="GO:0005829">
    <property type="term" value="C:cytosol"/>
    <property type="evidence" value="ECO:0007669"/>
    <property type="project" value="TreeGrafter"/>
</dbReference>
<evidence type="ECO:0000256" key="2">
    <source>
        <dbReference type="ARBA" id="ARBA00022801"/>
    </source>
</evidence>
<feature type="region of interest" description="Disordered" evidence="5">
    <location>
        <begin position="39"/>
        <end position="61"/>
    </location>
</feature>
<comment type="similarity">
    <text evidence="3">Belongs to the PTH2 family.</text>
</comment>
<dbReference type="InterPro" id="IPR002833">
    <property type="entry name" value="PTH2"/>
</dbReference>
<dbReference type="InterPro" id="IPR023476">
    <property type="entry name" value="Pep_tRNA_hydro_II_dom_sf"/>
</dbReference>
<keyword evidence="6" id="KW-0812">Transmembrane</keyword>
<comment type="caution">
    <text evidence="7">The sequence shown here is derived from an EMBL/GenBank/DDBJ whole genome shotgun (WGS) entry which is preliminary data.</text>
</comment>
<dbReference type="Proteomes" id="UP000027586">
    <property type="component" value="Unassembled WGS sequence"/>
</dbReference>
<dbReference type="Gene3D" id="3.40.1490.10">
    <property type="entry name" value="Bit1"/>
    <property type="match status" value="1"/>
</dbReference>
<dbReference type="VEuPathDB" id="FungiDB:LCOR_09346.1"/>
<dbReference type="PANTHER" id="PTHR12649:SF11">
    <property type="entry name" value="PEPTIDYL-TRNA HYDROLASE 2, MITOCHONDRIAL"/>
    <property type="match status" value="1"/>
</dbReference>
<evidence type="ECO:0000256" key="1">
    <source>
        <dbReference type="ARBA" id="ARBA00013260"/>
    </source>
</evidence>
<accession>A0A068S9I9</accession>
<dbReference type="EC" id="3.1.1.29" evidence="1"/>
<feature type="compositionally biased region" description="Acidic residues" evidence="5">
    <location>
        <begin position="50"/>
        <end position="60"/>
    </location>
</feature>
<dbReference type="Pfam" id="PF01981">
    <property type="entry name" value="PTH2"/>
    <property type="match status" value="1"/>
</dbReference>
<dbReference type="NCBIfam" id="NF003314">
    <property type="entry name" value="PRK04322.1"/>
    <property type="match status" value="1"/>
</dbReference>
<evidence type="ECO:0000256" key="4">
    <source>
        <dbReference type="ARBA" id="ARBA00048707"/>
    </source>
</evidence>
<organism evidence="7 8">
    <name type="scientific">Lichtheimia corymbifera JMRC:FSU:9682</name>
    <dbReference type="NCBI Taxonomy" id="1263082"/>
    <lineage>
        <taxon>Eukaryota</taxon>
        <taxon>Fungi</taxon>
        <taxon>Fungi incertae sedis</taxon>
        <taxon>Mucoromycota</taxon>
        <taxon>Mucoromycotina</taxon>
        <taxon>Mucoromycetes</taxon>
        <taxon>Mucorales</taxon>
        <taxon>Lichtheimiaceae</taxon>
        <taxon>Lichtheimia</taxon>
    </lineage>
</organism>
<reference evidence="7" key="1">
    <citation type="submission" date="2013-08" db="EMBL/GenBank/DDBJ databases">
        <title>Gene expansion shapes genome architecture in the human pathogen Lichtheimia corymbifera: an evolutionary genomics analysis in the ancient terrestrial Mucorales (Mucoromycotina).</title>
        <authorList>
            <person name="Schwartze V.U."/>
            <person name="Winter S."/>
            <person name="Shelest E."/>
            <person name="Marcet-Houben M."/>
            <person name="Horn F."/>
            <person name="Wehner S."/>
            <person name="Hoffmann K."/>
            <person name="Riege K."/>
            <person name="Sammeth M."/>
            <person name="Nowrousian M."/>
            <person name="Valiante V."/>
            <person name="Linde J."/>
            <person name="Jacobsen I.D."/>
            <person name="Marz M."/>
            <person name="Brakhage A.A."/>
            <person name="Gabaldon T."/>
            <person name="Bocker S."/>
            <person name="Voigt K."/>
        </authorList>
    </citation>
    <scope>NUCLEOTIDE SEQUENCE [LARGE SCALE GENOMIC DNA]</scope>
    <source>
        <strain evidence="7">FSU 9682</strain>
    </source>
</reference>
<comment type="catalytic activity">
    <reaction evidence="4">
        <text>an N-acyl-L-alpha-aminoacyl-tRNA + H2O = an N-acyl-L-amino acid + a tRNA + H(+)</text>
        <dbReference type="Rhea" id="RHEA:54448"/>
        <dbReference type="Rhea" id="RHEA-COMP:10123"/>
        <dbReference type="Rhea" id="RHEA-COMP:13883"/>
        <dbReference type="ChEBI" id="CHEBI:15377"/>
        <dbReference type="ChEBI" id="CHEBI:15378"/>
        <dbReference type="ChEBI" id="CHEBI:59874"/>
        <dbReference type="ChEBI" id="CHEBI:78442"/>
        <dbReference type="ChEBI" id="CHEBI:138191"/>
        <dbReference type="EC" id="3.1.1.29"/>
    </reaction>
</comment>
<keyword evidence="2 7" id="KW-0378">Hydrolase</keyword>
<evidence type="ECO:0000256" key="6">
    <source>
        <dbReference type="SAM" id="Phobius"/>
    </source>
</evidence>
<evidence type="ECO:0000256" key="5">
    <source>
        <dbReference type="SAM" id="MobiDB-lite"/>
    </source>
</evidence>
<dbReference type="AlphaFoldDB" id="A0A068S9I9"/>
<name>A0A068S9I9_9FUNG</name>
<dbReference type="PANTHER" id="PTHR12649">
    <property type="entry name" value="PEPTIDYL-TRNA HYDROLASE 2"/>
    <property type="match status" value="1"/>
</dbReference>
<dbReference type="SUPFAM" id="SSF102462">
    <property type="entry name" value="Peptidyl-tRNA hydrolase II"/>
    <property type="match status" value="1"/>
</dbReference>
<protein>
    <recommendedName>
        <fullName evidence="1">peptidyl-tRNA hydrolase</fullName>
        <ecNumber evidence="1">3.1.1.29</ecNumber>
    </recommendedName>
</protein>
<evidence type="ECO:0000256" key="3">
    <source>
        <dbReference type="ARBA" id="ARBA00038050"/>
    </source>
</evidence>
<dbReference type="NCBIfam" id="TIGR00283">
    <property type="entry name" value="arch_pth2"/>
    <property type="match status" value="1"/>
</dbReference>
<dbReference type="STRING" id="1263082.A0A068S9I9"/>
<gene>
    <name evidence="7" type="ORF">LCOR_09346.1</name>
</gene>
<proteinExistence type="inferred from homology"/>
<dbReference type="CDD" id="cd02430">
    <property type="entry name" value="PTH2"/>
    <property type="match status" value="1"/>
</dbReference>
<evidence type="ECO:0000313" key="8">
    <source>
        <dbReference type="Proteomes" id="UP000027586"/>
    </source>
</evidence>